<dbReference type="Proteomes" id="UP000839746">
    <property type="component" value="Unassembled WGS sequence"/>
</dbReference>
<feature type="compositionally biased region" description="Polar residues" evidence="1">
    <location>
        <begin position="175"/>
        <end position="192"/>
    </location>
</feature>
<accession>A0A5Y2S8Z9</accession>
<feature type="compositionally biased region" description="Low complexity" evidence="1">
    <location>
        <begin position="199"/>
        <end position="209"/>
    </location>
</feature>
<comment type="caution">
    <text evidence="2">The sequence shown here is derived from an EMBL/GenBank/DDBJ whole genome shotgun (WGS) entry which is preliminary data.</text>
</comment>
<proteinExistence type="predicted"/>
<name>A0A5Y2S8Z9_SALER</name>
<sequence length="209" mass="23373">MAKKRKYRSSYSEVTRMGGSVNPFERKRNRYTPKYLTLAIMGGAAFFLLKGCGDGGNSDNDGDGTFYSSVNDCIDDGNSASVCTDGWNNARTEFYANVPKHMTQNKCQEQFGDCYQDSTDRSWLPVLRGFLLSREIRQNRDERYIYRSGGLSYVSRPVWRTTSGNYAWRSGTGKSGSTVTRHSYTTRKASTVSRGGYGRSSSARGHWGG</sequence>
<reference evidence="2" key="1">
    <citation type="submission" date="2019-07" db="EMBL/GenBank/DDBJ databases">
        <authorList>
            <person name="Ashton P.M."/>
            <person name="Dallman T."/>
            <person name="Nair S."/>
            <person name="De Pinna E."/>
            <person name="Peters T."/>
            <person name="Grant K."/>
        </authorList>
    </citation>
    <scope>NUCLEOTIDE SEQUENCE [LARGE SCALE GENOMIC DNA]</scope>
    <source>
        <strain evidence="2">107213</strain>
    </source>
</reference>
<dbReference type="Pfam" id="PF06693">
    <property type="entry name" value="DUF1190"/>
    <property type="match status" value="1"/>
</dbReference>
<feature type="region of interest" description="Disordered" evidence="1">
    <location>
        <begin position="170"/>
        <end position="209"/>
    </location>
</feature>
<dbReference type="InterPro" id="IPR009576">
    <property type="entry name" value="Biofilm_formation_YgiB"/>
</dbReference>
<organism evidence="2">
    <name type="scientific">Salmonella enterica subsp. salamae</name>
    <dbReference type="NCBI Taxonomy" id="59202"/>
    <lineage>
        <taxon>Bacteria</taxon>
        <taxon>Pseudomonadati</taxon>
        <taxon>Pseudomonadota</taxon>
        <taxon>Gammaproteobacteria</taxon>
        <taxon>Enterobacterales</taxon>
        <taxon>Enterobacteriaceae</taxon>
        <taxon>Salmonella</taxon>
    </lineage>
</organism>
<dbReference type="EMBL" id="AAILSQ010000029">
    <property type="protein sequence ID" value="ECF6053727.1"/>
    <property type="molecule type" value="Genomic_DNA"/>
</dbReference>
<evidence type="ECO:0000313" key="2">
    <source>
        <dbReference type="EMBL" id="ECF6053727.1"/>
    </source>
</evidence>
<protein>
    <submittedName>
        <fullName evidence="2">DUF1190 domain-containing protein</fullName>
    </submittedName>
</protein>
<gene>
    <name evidence="2" type="ORF">FNN84_21320</name>
</gene>
<dbReference type="AlphaFoldDB" id="A0A5Y2S8Z9"/>
<evidence type="ECO:0000256" key="1">
    <source>
        <dbReference type="SAM" id="MobiDB-lite"/>
    </source>
</evidence>